<dbReference type="AlphaFoldDB" id="A0A4V1CXK6"/>
<gene>
    <name evidence="1" type="ORF">DDIC_11825</name>
</gene>
<sequence length="247" mass="28101">MKLEGQLNEVHGREAQFFVLHTTVHPLPSKLEPGHGAYYFSVKRQIAQDTTLRLGVHGTASIHETVVGPNGELVYLRVRFSRHVEVRQLRGGRRIPWRDEYDRVSSVLLAPERPATCEDLRIMLGAYSKNSLPHTHIFDISEGGACVCMPEDLAMPTFTADATYLFFFMPSILPASLPPYVFIAKRAGFGKSYDGEGVPVRLRFQEELDWDAHRIRLRWINIKGGSPRLRKCLLHYPDHLQNPEATQ</sequence>
<name>A0A4V1CXK6_DESDE</name>
<dbReference type="EMBL" id="CP036295">
    <property type="protein sequence ID" value="QCC86550.1"/>
    <property type="molecule type" value="Genomic_DNA"/>
</dbReference>
<evidence type="ECO:0000313" key="2">
    <source>
        <dbReference type="Proteomes" id="UP000297065"/>
    </source>
</evidence>
<evidence type="ECO:0000313" key="1">
    <source>
        <dbReference type="EMBL" id="QCC86550.1"/>
    </source>
</evidence>
<dbReference type="Proteomes" id="UP000297065">
    <property type="component" value="Chromosome"/>
</dbReference>
<organism evidence="1 2">
    <name type="scientific">Desulfovibrio desulfuricans</name>
    <dbReference type="NCBI Taxonomy" id="876"/>
    <lineage>
        <taxon>Bacteria</taxon>
        <taxon>Pseudomonadati</taxon>
        <taxon>Thermodesulfobacteriota</taxon>
        <taxon>Desulfovibrionia</taxon>
        <taxon>Desulfovibrionales</taxon>
        <taxon>Desulfovibrionaceae</taxon>
        <taxon>Desulfovibrio</taxon>
    </lineage>
</organism>
<dbReference type="OrthoDB" id="5461125at2"/>
<accession>A0A4V1CXK6</accession>
<reference evidence="1 2" key="1">
    <citation type="submission" date="2019-02" db="EMBL/GenBank/DDBJ databases">
        <title>Complete Genome Sequence of Desulfovibrio desulfuricans IC1, a Sulfonate Utilizing Anaerobe.</title>
        <authorList>
            <person name="Day L.A."/>
            <person name="De Leon K.B."/>
            <person name="Wall J.D."/>
        </authorList>
    </citation>
    <scope>NUCLEOTIDE SEQUENCE [LARGE SCALE GENOMIC DNA]</scope>
    <source>
        <strain evidence="1 2">IC1</strain>
    </source>
</reference>
<dbReference type="RefSeq" id="WP_136400625.1">
    <property type="nucleotide sequence ID" value="NZ_CP036295.1"/>
</dbReference>
<protein>
    <submittedName>
        <fullName evidence="1">Uncharacterized protein</fullName>
    </submittedName>
</protein>
<proteinExistence type="predicted"/>